<evidence type="ECO:0000256" key="7">
    <source>
        <dbReference type="ARBA" id="ARBA00023146"/>
    </source>
</evidence>
<dbReference type="Gene3D" id="3.40.50.800">
    <property type="entry name" value="Anticodon-binding domain"/>
    <property type="match status" value="1"/>
</dbReference>
<dbReference type="InterPro" id="IPR041715">
    <property type="entry name" value="HisRS-like_core"/>
</dbReference>
<evidence type="ECO:0000259" key="11">
    <source>
        <dbReference type="PROSITE" id="PS50862"/>
    </source>
</evidence>
<comment type="subcellular location">
    <subcellularLocation>
        <location evidence="9">Cytoplasm</location>
    </subcellularLocation>
</comment>
<dbReference type="CDD" id="cd00773">
    <property type="entry name" value="HisRS-like_core"/>
    <property type="match status" value="1"/>
</dbReference>
<dbReference type="EC" id="6.1.1.21" evidence="9"/>
<dbReference type="InterPro" id="IPR006195">
    <property type="entry name" value="aa-tRNA-synth_II"/>
</dbReference>
<comment type="subunit">
    <text evidence="2 9">Homodimer.</text>
</comment>
<keyword evidence="5 9" id="KW-0067">ATP-binding</keyword>
<dbReference type="InterPro" id="IPR015807">
    <property type="entry name" value="His-tRNA-ligase"/>
</dbReference>
<dbReference type="PANTHER" id="PTHR43707">
    <property type="entry name" value="HISTIDYL-TRNA SYNTHETASE"/>
    <property type="match status" value="1"/>
</dbReference>
<dbReference type="HAMAP" id="MF_00127">
    <property type="entry name" value="His_tRNA_synth"/>
    <property type="match status" value="1"/>
</dbReference>
<dbReference type="EMBL" id="CAAHFG010000003">
    <property type="protein sequence ID" value="VGO16614.1"/>
    <property type="molecule type" value="Genomic_DNA"/>
</dbReference>
<name>A0A6C2UB78_PONDE</name>
<feature type="binding site" evidence="10">
    <location>
        <begin position="261"/>
        <end position="262"/>
    </location>
    <ligand>
        <name>L-histidine</name>
        <dbReference type="ChEBI" id="CHEBI:57595"/>
    </ligand>
</feature>
<comment type="similarity">
    <text evidence="1 9">Belongs to the class-II aminoacyl-tRNA synthetase family.</text>
</comment>
<dbReference type="PANTHER" id="PTHR43707:SF1">
    <property type="entry name" value="HISTIDINE--TRNA LIGASE, MITOCHONDRIAL-RELATED"/>
    <property type="match status" value="1"/>
</dbReference>
<evidence type="ECO:0000256" key="2">
    <source>
        <dbReference type="ARBA" id="ARBA00011738"/>
    </source>
</evidence>
<dbReference type="Gene3D" id="3.30.930.10">
    <property type="entry name" value="Bira Bifunctional Protein, Domain 2"/>
    <property type="match status" value="1"/>
</dbReference>
<keyword evidence="4 9" id="KW-0547">Nucleotide-binding</keyword>
<feature type="binding site" evidence="10">
    <location>
        <position position="130"/>
    </location>
    <ligand>
        <name>L-histidine</name>
        <dbReference type="ChEBI" id="CHEBI:57595"/>
    </ligand>
</feature>
<dbReference type="InterPro" id="IPR004516">
    <property type="entry name" value="HisRS/HisZ"/>
</dbReference>
<dbReference type="InterPro" id="IPR045864">
    <property type="entry name" value="aa-tRNA-synth_II/BPL/LPL"/>
</dbReference>
<keyword evidence="9" id="KW-0963">Cytoplasm</keyword>
<dbReference type="GO" id="GO:0004821">
    <property type="term" value="F:histidine-tRNA ligase activity"/>
    <property type="evidence" value="ECO:0007669"/>
    <property type="project" value="UniProtKB-UniRule"/>
</dbReference>
<evidence type="ECO:0000256" key="6">
    <source>
        <dbReference type="ARBA" id="ARBA00022917"/>
    </source>
</evidence>
<accession>A0A6C2UB78</accession>
<dbReference type="AlphaFoldDB" id="A0A6C2UB78"/>
<dbReference type="InterPro" id="IPR033656">
    <property type="entry name" value="HisRS_anticodon"/>
</dbReference>
<evidence type="ECO:0000313" key="12">
    <source>
        <dbReference type="EMBL" id="VGO16614.1"/>
    </source>
</evidence>
<keyword evidence="3 9" id="KW-0436">Ligase</keyword>
<dbReference type="Proteomes" id="UP000366872">
    <property type="component" value="Unassembled WGS sequence"/>
</dbReference>
<dbReference type="PROSITE" id="PS50862">
    <property type="entry name" value="AA_TRNA_LIGASE_II"/>
    <property type="match status" value="1"/>
</dbReference>
<gene>
    <name evidence="9 12" type="primary">hisS</name>
    <name evidence="12" type="ORF">PDESU_05205</name>
</gene>
<dbReference type="InterPro" id="IPR004154">
    <property type="entry name" value="Anticodon-bd"/>
</dbReference>
<keyword evidence="13" id="KW-1185">Reference proteome</keyword>
<organism evidence="12 13">
    <name type="scientific">Pontiella desulfatans</name>
    <dbReference type="NCBI Taxonomy" id="2750659"/>
    <lineage>
        <taxon>Bacteria</taxon>
        <taxon>Pseudomonadati</taxon>
        <taxon>Kiritimatiellota</taxon>
        <taxon>Kiritimatiellia</taxon>
        <taxon>Kiritimatiellales</taxon>
        <taxon>Pontiellaceae</taxon>
        <taxon>Pontiella</taxon>
    </lineage>
</organism>
<dbReference type="RefSeq" id="WP_136082104.1">
    <property type="nucleotide sequence ID" value="NZ_CAAHFG010000003.1"/>
</dbReference>
<feature type="binding site" evidence="10">
    <location>
        <position position="257"/>
    </location>
    <ligand>
        <name>L-histidine</name>
        <dbReference type="ChEBI" id="CHEBI:57595"/>
    </ligand>
</feature>
<sequence length="413" mass="45488">MASNEFQPLQGMSDIQAPEIYLWRMMEERARSVFNSYGYEELRTPVLEKLSVYQRSLGDTTDVVKKEMYSFKPSKHELAMRPEGTAGTIRHLAGRGEEGLGARVFYIAPMFRYERPQAGRKRQFHQLGVEATGEPNPLADAECIALQKALLDSWGLTGSKIQVSTRGEPSDRKPVADGLRDALRPFEKELCEDCQRRIDENVLRVIDCKNENCQKIVDQIPSAIEFMSDSSRNYLKQVVDALAAMGIEVVVNPKLIRGLDYYVHTVWEISHSALGAQDALAGGGRYEIALGKKAIPGVGFAVGFERAIMALEACGITGEQFAPACGIWLVSLGEAALVENMKLAAGLRAKGVRCGMELAAKSMKAQMRKADRSGAEKVIIRGEDEIAKGIVVVKDMAEGTQVEQSLEDVLRTA</sequence>
<dbReference type="GO" id="GO:0005524">
    <property type="term" value="F:ATP binding"/>
    <property type="evidence" value="ECO:0007669"/>
    <property type="project" value="UniProtKB-UniRule"/>
</dbReference>
<dbReference type="SUPFAM" id="SSF52954">
    <property type="entry name" value="Class II aaRS ABD-related"/>
    <property type="match status" value="1"/>
</dbReference>
<dbReference type="GO" id="GO:0006427">
    <property type="term" value="P:histidyl-tRNA aminoacylation"/>
    <property type="evidence" value="ECO:0007669"/>
    <property type="project" value="UniProtKB-UniRule"/>
</dbReference>
<evidence type="ECO:0000256" key="8">
    <source>
        <dbReference type="ARBA" id="ARBA00047639"/>
    </source>
</evidence>
<dbReference type="PIRSF" id="PIRSF001549">
    <property type="entry name" value="His-tRNA_synth"/>
    <property type="match status" value="1"/>
</dbReference>
<reference evidence="12 13" key="1">
    <citation type="submission" date="2019-04" db="EMBL/GenBank/DDBJ databases">
        <authorList>
            <person name="Van Vliet M D."/>
        </authorList>
    </citation>
    <scope>NUCLEOTIDE SEQUENCE [LARGE SCALE GENOMIC DNA]</scope>
    <source>
        <strain evidence="12 13">F1</strain>
    </source>
</reference>
<feature type="binding site" evidence="10">
    <location>
        <begin position="83"/>
        <end position="85"/>
    </location>
    <ligand>
        <name>L-histidine</name>
        <dbReference type="ChEBI" id="CHEBI:57595"/>
    </ligand>
</feature>
<evidence type="ECO:0000256" key="1">
    <source>
        <dbReference type="ARBA" id="ARBA00008226"/>
    </source>
</evidence>
<evidence type="ECO:0000313" key="13">
    <source>
        <dbReference type="Proteomes" id="UP000366872"/>
    </source>
</evidence>
<dbReference type="CDD" id="cd00859">
    <property type="entry name" value="HisRS_anticodon"/>
    <property type="match status" value="1"/>
</dbReference>
<dbReference type="Pfam" id="PF03129">
    <property type="entry name" value="HGTP_anticodon"/>
    <property type="match status" value="1"/>
</dbReference>
<evidence type="ECO:0000256" key="5">
    <source>
        <dbReference type="ARBA" id="ARBA00022840"/>
    </source>
</evidence>
<feature type="domain" description="Aminoacyl-transfer RNA synthetases class-II family profile" evidence="11">
    <location>
        <begin position="22"/>
        <end position="323"/>
    </location>
</feature>
<evidence type="ECO:0000256" key="3">
    <source>
        <dbReference type="ARBA" id="ARBA00022598"/>
    </source>
</evidence>
<dbReference type="Pfam" id="PF13393">
    <property type="entry name" value="tRNA-synt_His"/>
    <property type="match status" value="2"/>
</dbReference>
<keyword evidence="7 9" id="KW-0030">Aminoacyl-tRNA synthetase</keyword>
<dbReference type="InterPro" id="IPR036621">
    <property type="entry name" value="Anticodon-bd_dom_sf"/>
</dbReference>
<evidence type="ECO:0000256" key="10">
    <source>
        <dbReference type="PIRSR" id="PIRSR001549-1"/>
    </source>
</evidence>
<evidence type="ECO:0000256" key="4">
    <source>
        <dbReference type="ARBA" id="ARBA00022741"/>
    </source>
</evidence>
<comment type="catalytic activity">
    <reaction evidence="8 9">
        <text>tRNA(His) + L-histidine + ATP = L-histidyl-tRNA(His) + AMP + diphosphate + H(+)</text>
        <dbReference type="Rhea" id="RHEA:17313"/>
        <dbReference type="Rhea" id="RHEA-COMP:9665"/>
        <dbReference type="Rhea" id="RHEA-COMP:9689"/>
        <dbReference type="ChEBI" id="CHEBI:15378"/>
        <dbReference type="ChEBI" id="CHEBI:30616"/>
        <dbReference type="ChEBI" id="CHEBI:33019"/>
        <dbReference type="ChEBI" id="CHEBI:57595"/>
        <dbReference type="ChEBI" id="CHEBI:78442"/>
        <dbReference type="ChEBI" id="CHEBI:78527"/>
        <dbReference type="ChEBI" id="CHEBI:456215"/>
        <dbReference type="EC" id="6.1.1.21"/>
    </reaction>
</comment>
<evidence type="ECO:0000256" key="9">
    <source>
        <dbReference type="HAMAP-Rule" id="MF_00127"/>
    </source>
</evidence>
<protein>
    <recommendedName>
        <fullName evidence="9">Histidine--tRNA ligase</fullName>
        <ecNumber evidence="9">6.1.1.21</ecNumber>
    </recommendedName>
    <alternativeName>
        <fullName evidence="9">Histidyl-tRNA synthetase</fullName>
        <shortName evidence="9">HisRS</shortName>
    </alternativeName>
</protein>
<dbReference type="SUPFAM" id="SSF55681">
    <property type="entry name" value="Class II aaRS and biotin synthetases"/>
    <property type="match status" value="1"/>
</dbReference>
<dbReference type="GO" id="GO:0005737">
    <property type="term" value="C:cytoplasm"/>
    <property type="evidence" value="ECO:0007669"/>
    <property type="project" value="UniProtKB-SubCell"/>
</dbReference>
<keyword evidence="6 9" id="KW-0648">Protein biosynthesis</keyword>
<feature type="binding site" evidence="10">
    <location>
        <position position="112"/>
    </location>
    <ligand>
        <name>L-histidine</name>
        <dbReference type="ChEBI" id="CHEBI:57595"/>
    </ligand>
</feature>
<proteinExistence type="inferred from homology"/>
<dbReference type="NCBIfam" id="TIGR00442">
    <property type="entry name" value="hisS"/>
    <property type="match status" value="1"/>
</dbReference>
<feature type="binding site" evidence="10">
    <location>
        <position position="126"/>
    </location>
    <ligand>
        <name>L-histidine</name>
        <dbReference type="ChEBI" id="CHEBI:57595"/>
    </ligand>
</feature>